<dbReference type="GO" id="GO:0050909">
    <property type="term" value="P:sensory perception of taste"/>
    <property type="evidence" value="ECO:0007669"/>
    <property type="project" value="InterPro"/>
</dbReference>
<dbReference type="GO" id="GO:0043025">
    <property type="term" value="C:neuronal cell body"/>
    <property type="evidence" value="ECO:0007669"/>
    <property type="project" value="TreeGrafter"/>
</dbReference>
<sequence>MAPRTGNLTAKFRLHKVPERDAEFIRRKLEVCPFRPIFVSLALCGQVPIQLAPPYFPSKSLFGSTLLYCIGVNAVVITCTVRLLYQVIPLIFGSDPVINLNEKLQLLHSLLAAAPIVLVPFVWILCSDYEEKVIHFSKYQIEHEALMGRELDNSRVNKRNRKITFMIYVGNVVLLGSMTYYGNIPLHFLPTYFASSIVCYNATLWYTTWLVILRQGAAQILHHLKTPLKGQSASHVQHVRKLWIRLRENLEGCSTLRLLIFSILSIMFLVLTLSLYQVIQFRCKAHYDKAISQGVVCCAMLGHIFFLCNESHRCMVELNDAFIRGLDQIAMTATGEETSKAVSTHMNSEVQKCGKTPLIRSNNFAHSKIQLFYLSITAKPAKASLSGFMNCNRPLMTTIVSSIVTYLVVLVQFNTSENP</sequence>
<proteinExistence type="inferred from homology"/>
<name>A0A6P8YTE1_THRPL</name>
<dbReference type="GO" id="GO:0030424">
    <property type="term" value="C:axon"/>
    <property type="evidence" value="ECO:0007669"/>
    <property type="project" value="TreeGrafter"/>
</dbReference>
<dbReference type="InParanoid" id="A0A6P8YTE1"/>
<dbReference type="PANTHER" id="PTHR21143:SF121">
    <property type="entry name" value="GUSTATORY AND ODORANT RECEPTOR 21A"/>
    <property type="match status" value="1"/>
</dbReference>
<evidence type="ECO:0000313" key="10">
    <source>
        <dbReference type="RefSeq" id="XP_034240366.1"/>
    </source>
</evidence>
<evidence type="ECO:0000313" key="9">
    <source>
        <dbReference type="Proteomes" id="UP000515158"/>
    </source>
</evidence>
<evidence type="ECO:0000256" key="1">
    <source>
        <dbReference type="ARBA" id="ARBA00004651"/>
    </source>
</evidence>
<comment type="subcellular location">
    <subcellularLocation>
        <location evidence="1 8">Cell membrane</location>
        <topology evidence="1 8">Multi-pass membrane protein</topology>
    </subcellularLocation>
</comment>
<evidence type="ECO:0000256" key="6">
    <source>
        <dbReference type="ARBA" id="ARBA00023170"/>
    </source>
</evidence>
<feature type="transmembrane region" description="Helical" evidence="8">
    <location>
        <begin position="395"/>
        <end position="413"/>
    </location>
</feature>
<organism evidence="10">
    <name type="scientific">Thrips palmi</name>
    <name type="common">Melon thrips</name>
    <dbReference type="NCBI Taxonomy" id="161013"/>
    <lineage>
        <taxon>Eukaryota</taxon>
        <taxon>Metazoa</taxon>
        <taxon>Ecdysozoa</taxon>
        <taxon>Arthropoda</taxon>
        <taxon>Hexapoda</taxon>
        <taxon>Insecta</taxon>
        <taxon>Pterygota</taxon>
        <taxon>Neoptera</taxon>
        <taxon>Paraneoptera</taxon>
        <taxon>Thysanoptera</taxon>
        <taxon>Terebrantia</taxon>
        <taxon>Thripoidea</taxon>
        <taxon>Thripidae</taxon>
        <taxon>Thrips</taxon>
    </lineage>
</organism>
<dbReference type="AlphaFoldDB" id="A0A6P8YTE1"/>
<dbReference type="GO" id="GO:0007165">
    <property type="term" value="P:signal transduction"/>
    <property type="evidence" value="ECO:0007669"/>
    <property type="project" value="UniProtKB-KW"/>
</dbReference>
<gene>
    <name evidence="10" type="primary">LOC117644831</name>
</gene>
<keyword evidence="9" id="KW-1185">Reference proteome</keyword>
<dbReference type="GO" id="GO:0030425">
    <property type="term" value="C:dendrite"/>
    <property type="evidence" value="ECO:0007669"/>
    <property type="project" value="TreeGrafter"/>
</dbReference>
<dbReference type="Proteomes" id="UP000515158">
    <property type="component" value="Unplaced"/>
</dbReference>
<comment type="similarity">
    <text evidence="8">Belongs to the insect chemoreceptor superfamily. Gustatory receptor (GR) family.</text>
</comment>
<keyword evidence="4 8" id="KW-1133">Transmembrane helix</keyword>
<evidence type="ECO:0000256" key="4">
    <source>
        <dbReference type="ARBA" id="ARBA00022989"/>
    </source>
</evidence>
<keyword evidence="2 8" id="KW-1003">Cell membrane</keyword>
<evidence type="ECO:0000256" key="8">
    <source>
        <dbReference type="RuleBase" id="RU363108"/>
    </source>
</evidence>
<evidence type="ECO:0000256" key="7">
    <source>
        <dbReference type="ARBA" id="ARBA00023224"/>
    </source>
</evidence>
<feature type="transmembrane region" description="Helical" evidence="8">
    <location>
        <begin position="290"/>
        <end position="308"/>
    </location>
</feature>
<keyword evidence="6 8" id="KW-0675">Receptor</keyword>
<comment type="function">
    <text evidence="8">Gustatory receptor which mediates acceptance or avoidance behavior, depending on its substrates.</text>
</comment>
<dbReference type="RefSeq" id="XP_034240366.1">
    <property type="nucleotide sequence ID" value="XM_034384475.1"/>
</dbReference>
<dbReference type="KEGG" id="tpal:117644831"/>
<dbReference type="PANTHER" id="PTHR21143">
    <property type="entry name" value="INVERTEBRATE GUSTATORY RECEPTOR"/>
    <property type="match status" value="1"/>
</dbReference>
<keyword evidence="5 8" id="KW-0472">Membrane</keyword>
<evidence type="ECO:0000256" key="2">
    <source>
        <dbReference type="ARBA" id="ARBA00022475"/>
    </source>
</evidence>
<accession>A0A6P8YTE1</accession>
<feature type="transmembrane region" description="Helical" evidence="8">
    <location>
        <begin position="163"/>
        <end position="181"/>
    </location>
</feature>
<dbReference type="InterPro" id="IPR013604">
    <property type="entry name" value="7TM_chemorcpt"/>
</dbReference>
<keyword evidence="7 8" id="KW-0807">Transducer</keyword>
<feature type="transmembrane region" description="Helical" evidence="8">
    <location>
        <begin position="105"/>
        <end position="126"/>
    </location>
</feature>
<protein>
    <recommendedName>
        <fullName evidence="8">Gustatory receptor</fullName>
    </recommendedName>
</protein>
<dbReference type="GO" id="GO:0005886">
    <property type="term" value="C:plasma membrane"/>
    <property type="evidence" value="ECO:0007669"/>
    <property type="project" value="UniProtKB-SubCell"/>
</dbReference>
<dbReference type="GeneID" id="117644831"/>
<dbReference type="OrthoDB" id="6695098at2759"/>
<reference evidence="10" key="1">
    <citation type="submission" date="2025-08" db="UniProtKB">
        <authorList>
            <consortium name="RefSeq"/>
        </authorList>
    </citation>
    <scope>IDENTIFICATION</scope>
    <source>
        <tissue evidence="10">Total insect</tissue>
    </source>
</reference>
<evidence type="ECO:0000256" key="3">
    <source>
        <dbReference type="ARBA" id="ARBA00022692"/>
    </source>
</evidence>
<feature type="transmembrane region" description="Helical" evidence="8">
    <location>
        <begin position="255"/>
        <end position="278"/>
    </location>
</feature>
<dbReference type="Pfam" id="PF08395">
    <property type="entry name" value="7tm_7"/>
    <property type="match status" value="1"/>
</dbReference>
<evidence type="ECO:0000256" key="5">
    <source>
        <dbReference type="ARBA" id="ARBA00023136"/>
    </source>
</evidence>
<keyword evidence="3 8" id="KW-0812">Transmembrane</keyword>
<feature type="transmembrane region" description="Helical" evidence="8">
    <location>
        <begin position="193"/>
        <end position="213"/>
    </location>
</feature>
<feature type="transmembrane region" description="Helical" evidence="8">
    <location>
        <begin position="65"/>
        <end position="85"/>
    </location>
</feature>